<dbReference type="InterPro" id="IPR004701">
    <property type="entry name" value="PTS_EIIA_man-typ"/>
</dbReference>
<dbReference type="GO" id="GO:0009401">
    <property type="term" value="P:phosphoenolpyruvate-dependent sugar phosphotransferase system"/>
    <property type="evidence" value="ECO:0007669"/>
    <property type="project" value="UniProtKB-KW"/>
</dbReference>
<keyword evidence="3" id="KW-0963">Cytoplasm</keyword>
<dbReference type="EMBL" id="CP010978">
    <property type="protein sequence ID" value="AJQ28523.1"/>
    <property type="molecule type" value="Genomic_DNA"/>
</dbReference>
<dbReference type="PANTHER" id="PTHR33799:SF1">
    <property type="entry name" value="PTS SYSTEM MANNOSE-SPECIFIC EIIAB COMPONENT-RELATED"/>
    <property type="match status" value="1"/>
</dbReference>
<dbReference type="GO" id="GO:0016301">
    <property type="term" value="F:kinase activity"/>
    <property type="evidence" value="ECO:0007669"/>
    <property type="project" value="UniProtKB-KW"/>
</dbReference>
<protein>
    <submittedName>
        <fullName evidence="9">PTS system fructose subfamily IIA component</fullName>
    </submittedName>
</protein>
<evidence type="ECO:0000256" key="4">
    <source>
        <dbReference type="ARBA" id="ARBA00022597"/>
    </source>
</evidence>
<dbReference type="InterPro" id="IPR036662">
    <property type="entry name" value="PTS_EIIA_man-typ_sf"/>
</dbReference>
<dbReference type="InterPro" id="IPR033887">
    <property type="entry name" value="PTS_IIA_man"/>
</dbReference>
<dbReference type="KEGG" id="pft:JBW_03182"/>
<dbReference type="PANTHER" id="PTHR33799">
    <property type="entry name" value="PTS PERMEASE-RELATED-RELATED"/>
    <property type="match status" value="1"/>
</dbReference>
<dbReference type="GO" id="GO:0005737">
    <property type="term" value="C:cytoplasm"/>
    <property type="evidence" value="ECO:0007669"/>
    <property type="project" value="UniProtKB-SubCell"/>
</dbReference>
<evidence type="ECO:0000256" key="5">
    <source>
        <dbReference type="ARBA" id="ARBA00022679"/>
    </source>
</evidence>
<dbReference type="Pfam" id="PF03610">
    <property type="entry name" value="EIIA-man"/>
    <property type="match status" value="1"/>
</dbReference>
<evidence type="ECO:0000256" key="7">
    <source>
        <dbReference type="ARBA" id="ARBA00022777"/>
    </source>
</evidence>
<gene>
    <name evidence="9" type="ORF">JBW_03182</name>
</gene>
<keyword evidence="6" id="KW-0598">Phosphotransferase system</keyword>
<organism evidence="9 10">
    <name type="scientific">Pelosinus fermentans JBW45</name>
    <dbReference type="NCBI Taxonomy" id="1192197"/>
    <lineage>
        <taxon>Bacteria</taxon>
        <taxon>Bacillati</taxon>
        <taxon>Bacillota</taxon>
        <taxon>Negativicutes</taxon>
        <taxon>Selenomonadales</taxon>
        <taxon>Sporomusaceae</taxon>
        <taxon>Pelosinus</taxon>
    </lineage>
</organism>
<sequence>MSDSNNELEERIPGIVIVTHGKFGEELVKSAEMIMGPMESVRALSLMPGMEPADFMAEINRVLESMAEGSLLISDLFGGTPANVSAAISTTRNVSAVAGLSLGMVIEAVTARTGLRGEELAKVVIQAGRDGCQNILVEVQELDSL</sequence>
<accession>I8TSK9</accession>
<dbReference type="Gene3D" id="3.40.50.510">
    <property type="entry name" value="Phosphotransferase system, mannose-type IIA component"/>
    <property type="match status" value="1"/>
</dbReference>
<proteinExistence type="predicted"/>
<dbReference type="PROSITE" id="PS51096">
    <property type="entry name" value="PTS_EIIA_TYPE_4"/>
    <property type="match status" value="1"/>
</dbReference>
<dbReference type="InterPro" id="IPR051471">
    <property type="entry name" value="Bacterial_PTS_sugar_comp"/>
</dbReference>
<dbReference type="AlphaFoldDB" id="I8TSK9"/>
<evidence type="ECO:0000256" key="1">
    <source>
        <dbReference type="ARBA" id="ARBA00004496"/>
    </source>
</evidence>
<evidence type="ECO:0000313" key="10">
    <source>
        <dbReference type="Proteomes" id="UP000005361"/>
    </source>
</evidence>
<dbReference type="SUPFAM" id="SSF53062">
    <property type="entry name" value="PTS system fructose IIA component-like"/>
    <property type="match status" value="1"/>
</dbReference>
<dbReference type="GO" id="GO:0016020">
    <property type="term" value="C:membrane"/>
    <property type="evidence" value="ECO:0007669"/>
    <property type="project" value="InterPro"/>
</dbReference>
<feature type="domain" description="PTS EIIA type-4" evidence="8">
    <location>
        <begin position="12"/>
        <end position="132"/>
    </location>
</feature>
<dbReference type="CDD" id="cd00006">
    <property type="entry name" value="PTS_IIA_man"/>
    <property type="match status" value="1"/>
</dbReference>
<reference evidence="9 10" key="1">
    <citation type="journal article" date="2015" name="Genome Announc.">
        <title>Complete Genome Sequence of Pelosinus fermentans JBW45, a Member of a Remarkably Competitive Group of Negativicutes in the Firmicutes Phylum.</title>
        <authorList>
            <person name="De Leon K.B."/>
            <person name="Utturkar S.M."/>
            <person name="Camilleri L.B."/>
            <person name="Elias D.A."/>
            <person name="Arkin A.P."/>
            <person name="Fields M.W."/>
            <person name="Brown S.D."/>
            <person name="Wall J.D."/>
        </authorList>
    </citation>
    <scope>NUCLEOTIDE SEQUENCE [LARGE SCALE GENOMIC DNA]</scope>
    <source>
        <strain evidence="9 10">JBW45</strain>
    </source>
</reference>
<keyword evidence="4" id="KW-0762">Sugar transport</keyword>
<evidence type="ECO:0000256" key="3">
    <source>
        <dbReference type="ARBA" id="ARBA00022490"/>
    </source>
</evidence>
<dbReference type="HOGENOM" id="CLU_123235_4_0_9"/>
<dbReference type="OrthoDB" id="9799827at2"/>
<dbReference type="Proteomes" id="UP000005361">
    <property type="component" value="Chromosome"/>
</dbReference>
<reference evidence="10" key="2">
    <citation type="submission" date="2015-02" db="EMBL/GenBank/DDBJ databases">
        <title>Complete Genome Sequence of Pelosinus fermentans JBW45.</title>
        <authorList>
            <person name="De Leon K.B."/>
            <person name="Utturkar S.M."/>
            <person name="Camilleri L.B."/>
            <person name="Arkin A.P."/>
            <person name="Fields M.W."/>
            <person name="Brown S.D."/>
            <person name="Wall J.D."/>
        </authorList>
    </citation>
    <scope>NUCLEOTIDE SEQUENCE [LARGE SCALE GENOMIC DNA]</scope>
    <source>
        <strain evidence="10">JBW45</strain>
    </source>
</reference>
<keyword evidence="2" id="KW-0813">Transport</keyword>
<keyword evidence="5" id="KW-0808">Transferase</keyword>
<dbReference type="STRING" id="1192197.JBW_03182"/>
<evidence type="ECO:0000256" key="6">
    <source>
        <dbReference type="ARBA" id="ARBA00022683"/>
    </source>
</evidence>
<evidence type="ECO:0000259" key="8">
    <source>
        <dbReference type="PROSITE" id="PS51096"/>
    </source>
</evidence>
<evidence type="ECO:0000256" key="2">
    <source>
        <dbReference type="ARBA" id="ARBA00022448"/>
    </source>
</evidence>
<name>I8TSK9_9FIRM</name>
<keyword evidence="7" id="KW-0418">Kinase</keyword>
<dbReference type="RefSeq" id="WP_007958179.1">
    <property type="nucleotide sequence ID" value="NZ_CP010978.1"/>
</dbReference>
<evidence type="ECO:0000313" key="9">
    <source>
        <dbReference type="EMBL" id="AJQ28523.1"/>
    </source>
</evidence>
<comment type="subcellular location">
    <subcellularLocation>
        <location evidence="1">Cytoplasm</location>
    </subcellularLocation>
</comment>